<keyword evidence="4" id="KW-0676">Redox-active center</keyword>
<evidence type="ECO:0000259" key="5">
    <source>
        <dbReference type="PROSITE" id="PS51352"/>
    </source>
</evidence>
<dbReference type="InterPro" id="IPR017937">
    <property type="entry name" value="Thioredoxin_CS"/>
</dbReference>
<reference evidence="6" key="2">
    <citation type="submission" date="2023-01" db="EMBL/GenBank/DDBJ databases">
        <title>Draft genome sequence of Sneathiella chinensis strain NBRC 103408.</title>
        <authorList>
            <person name="Sun Q."/>
            <person name="Mori K."/>
        </authorList>
    </citation>
    <scope>NUCLEOTIDE SEQUENCE</scope>
    <source>
        <strain evidence="6">NBRC 103408</strain>
    </source>
</reference>
<evidence type="ECO:0000313" key="6">
    <source>
        <dbReference type="EMBL" id="GLQ05283.1"/>
    </source>
</evidence>
<evidence type="ECO:0000256" key="4">
    <source>
        <dbReference type="ARBA" id="ARBA00023284"/>
    </source>
</evidence>
<name>A0ABQ5U1Z7_9PROT</name>
<keyword evidence="7" id="KW-1185">Reference proteome</keyword>
<organism evidence="6 7">
    <name type="scientific">Sneathiella chinensis</name>
    <dbReference type="NCBI Taxonomy" id="349750"/>
    <lineage>
        <taxon>Bacteria</taxon>
        <taxon>Pseudomonadati</taxon>
        <taxon>Pseudomonadota</taxon>
        <taxon>Alphaproteobacteria</taxon>
        <taxon>Sneathiellales</taxon>
        <taxon>Sneathiellaceae</taxon>
        <taxon>Sneathiella</taxon>
    </lineage>
</organism>
<dbReference type="InterPro" id="IPR013740">
    <property type="entry name" value="Redoxin"/>
</dbReference>
<dbReference type="InterPro" id="IPR036249">
    <property type="entry name" value="Thioredoxin-like_sf"/>
</dbReference>
<dbReference type="EMBL" id="BSNF01000001">
    <property type="protein sequence ID" value="GLQ05283.1"/>
    <property type="molecule type" value="Genomic_DNA"/>
</dbReference>
<keyword evidence="2" id="KW-0201">Cytochrome c-type biogenesis</keyword>
<dbReference type="InterPro" id="IPR050553">
    <property type="entry name" value="Thioredoxin_ResA/DsbE_sf"/>
</dbReference>
<gene>
    <name evidence="6" type="ORF">GCM10007924_05040</name>
</gene>
<comment type="caution">
    <text evidence="6">The sequence shown here is derived from an EMBL/GenBank/DDBJ whole genome shotgun (WGS) entry which is preliminary data.</text>
</comment>
<keyword evidence="3" id="KW-1015">Disulfide bond</keyword>
<dbReference type="Pfam" id="PF08534">
    <property type="entry name" value="Redoxin"/>
    <property type="match status" value="1"/>
</dbReference>
<proteinExistence type="predicted"/>
<dbReference type="CDD" id="cd02966">
    <property type="entry name" value="TlpA_like_family"/>
    <property type="match status" value="1"/>
</dbReference>
<sequence>MLRQFSLLILLTFTGFGGFSSTAFSEKAADLVTGHMQNFAVLDEPRPLKDFQFVDNTGNTHTLGQYQGKVLLLNFWATWCAPCREEMPSLDRLQAELGSDQFEVLAIGQDLQGIEKVEKFLTALKIEHLKPLNDKTVKSGRAAGVFGLPASILVDRQGNEIGRLVGPAEWDSEDAKALLRHYIGDSPSS</sequence>
<feature type="domain" description="Thioredoxin" evidence="5">
    <location>
        <begin position="42"/>
        <end position="184"/>
    </location>
</feature>
<dbReference type="SUPFAM" id="SSF52833">
    <property type="entry name" value="Thioredoxin-like"/>
    <property type="match status" value="1"/>
</dbReference>
<evidence type="ECO:0000313" key="7">
    <source>
        <dbReference type="Proteomes" id="UP001161409"/>
    </source>
</evidence>
<dbReference type="PANTHER" id="PTHR42852">
    <property type="entry name" value="THIOL:DISULFIDE INTERCHANGE PROTEIN DSBE"/>
    <property type="match status" value="1"/>
</dbReference>
<dbReference type="Proteomes" id="UP001161409">
    <property type="component" value="Unassembled WGS sequence"/>
</dbReference>
<evidence type="ECO:0000256" key="3">
    <source>
        <dbReference type="ARBA" id="ARBA00023157"/>
    </source>
</evidence>
<dbReference type="RefSeq" id="WP_169559296.1">
    <property type="nucleotide sequence ID" value="NZ_BSNF01000001.1"/>
</dbReference>
<accession>A0ABQ5U1Z7</accession>
<comment type="subcellular location">
    <subcellularLocation>
        <location evidence="1">Cell envelope</location>
    </subcellularLocation>
</comment>
<dbReference type="Gene3D" id="3.40.30.10">
    <property type="entry name" value="Glutaredoxin"/>
    <property type="match status" value="1"/>
</dbReference>
<evidence type="ECO:0000256" key="2">
    <source>
        <dbReference type="ARBA" id="ARBA00022748"/>
    </source>
</evidence>
<dbReference type="PANTHER" id="PTHR42852:SF6">
    <property type="entry name" value="THIOL:DISULFIDE INTERCHANGE PROTEIN DSBE"/>
    <property type="match status" value="1"/>
</dbReference>
<protein>
    <recommendedName>
        <fullName evidence="5">Thioredoxin domain-containing protein</fullName>
    </recommendedName>
</protein>
<dbReference type="PROSITE" id="PS00194">
    <property type="entry name" value="THIOREDOXIN_1"/>
    <property type="match status" value="1"/>
</dbReference>
<dbReference type="PROSITE" id="PS51352">
    <property type="entry name" value="THIOREDOXIN_2"/>
    <property type="match status" value="1"/>
</dbReference>
<reference evidence="6" key="1">
    <citation type="journal article" date="2014" name="Int. J. Syst. Evol. Microbiol.">
        <title>Complete genome of a new Firmicutes species belonging to the dominant human colonic microbiota ('Ruminococcus bicirculans') reveals two chromosomes and a selective capacity to utilize plant glucans.</title>
        <authorList>
            <consortium name="NISC Comparative Sequencing Program"/>
            <person name="Wegmann U."/>
            <person name="Louis P."/>
            <person name="Goesmann A."/>
            <person name="Henrissat B."/>
            <person name="Duncan S.H."/>
            <person name="Flint H.J."/>
        </authorList>
    </citation>
    <scope>NUCLEOTIDE SEQUENCE</scope>
    <source>
        <strain evidence="6">NBRC 103408</strain>
    </source>
</reference>
<evidence type="ECO:0000256" key="1">
    <source>
        <dbReference type="ARBA" id="ARBA00004196"/>
    </source>
</evidence>
<dbReference type="InterPro" id="IPR013766">
    <property type="entry name" value="Thioredoxin_domain"/>
</dbReference>